<dbReference type="InterPro" id="IPR004125">
    <property type="entry name" value="Signal_recog_particle_SRP54_M"/>
</dbReference>
<sequence>MSFLNDSLIKIVNKIRGKKIINLQDIENIMQDFRLSLLEADVNYDVVNELNELIKQKTLKTEVLKGLQPQEQIIKIIKEVFTLILGHQNIPLNLNKSLDIILLVGLQGSGKTTTAGKLSFFIKNKMQKKVLLIAADIYRFGAIQQLKSIGEKINIEVFSSEDKNVQNIVQKGVEYASDNDFQTVIIDTAGRLNIDLEMIKEIQNIKKQFKPSEVLIIADSLLGQQSVNIVKSFHEQIEATGIILTKMDADTKGGAALSMKYVTKLPIKFISSSEKHNDNNFEIFHPDRIASRLLDMGDISTLIENVEEKINTKQNMDILNKILDEDYNYNTLLKQLELLKKLGSMKKMLQFIPGMASKLKNMPSMDDDFIKKFKFIIQSMTEEEKNRPQLIENNNRRRTRIVKGSGSQMSDINNLIKFIKKQKQISKQMENFDLNDLENPEDLLKKFLN</sequence>
<dbReference type="Pfam" id="PF00448">
    <property type="entry name" value="SRP54"/>
    <property type="match status" value="1"/>
</dbReference>
<dbReference type="Pfam" id="PF02978">
    <property type="entry name" value="SRP_SPB"/>
    <property type="match status" value="1"/>
</dbReference>
<keyword evidence="9" id="KW-0687">Ribonucleoprotein</keyword>
<feature type="domain" description="AAA+ ATPase" evidence="12">
    <location>
        <begin position="97"/>
        <end position="271"/>
    </location>
</feature>
<keyword evidence="16" id="KW-1185">Reference proteome</keyword>
<dbReference type="InterPro" id="IPR036225">
    <property type="entry name" value="SRP/SRP_N"/>
</dbReference>
<name>A0A975IM49_LOWBP</name>
<comment type="similarity">
    <text evidence="2">Belongs to the GTP-binding SRP family. SRP54 subfamily.</text>
</comment>
<keyword evidence="5" id="KW-0378">Hydrolase</keyword>
<keyword evidence="7" id="KW-0342">GTP-binding</keyword>
<dbReference type="InterPro" id="IPR003593">
    <property type="entry name" value="AAA+_ATPase"/>
</dbReference>
<evidence type="ECO:0000256" key="8">
    <source>
        <dbReference type="ARBA" id="ARBA00023135"/>
    </source>
</evidence>
<dbReference type="GO" id="GO:0003924">
    <property type="term" value="F:GTPase activity"/>
    <property type="evidence" value="ECO:0007669"/>
    <property type="project" value="InterPro"/>
</dbReference>
<dbReference type="GO" id="GO:0006614">
    <property type="term" value="P:SRP-dependent cotranslational protein targeting to membrane"/>
    <property type="evidence" value="ECO:0007669"/>
    <property type="project" value="InterPro"/>
</dbReference>
<keyword evidence="6" id="KW-0694">RNA-binding</keyword>
<dbReference type="RefSeq" id="WP_210954539.1">
    <property type="nucleotide sequence ID" value="NZ_CP054393.1"/>
</dbReference>
<feature type="domain" description="SRP54-type proteins GTP-binding" evidence="13">
    <location>
        <begin position="98"/>
        <end position="295"/>
    </location>
</feature>
<evidence type="ECO:0000256" key="3">
    <source>
        <dbReference type="ARBA" id="ARBA00022490"/>
    </source>
</evidence>
<evidence type="ECO:0000259" key="13">
    <source>
        <dbReference type="SMART" id="SM00962"/>
    </source>
</evidence>
<dbReference type="InterPro" id="IPR042101">
    <property type="entry name" value="SRP54_N_sf"/>
</dbReference>
<evidence type="ECO:0000259" key="12">
    <source>
        <dbReference type="SMART" id="SM00382"/>
    </source>
</evidence>
<feature type="domain" description="Signal recognition particle SRP54 helical bundle" evidence="14">
    <location>
        <begin position="1"/>
        <end position="85"/>
    </location>
</feature>
<dbReference type="InterPro" id="IPR000897">
    <property type="entry name" value="SRP54_GTPase_dom"/>
</dbReference>
<dbReference type="EMBL" id="CP054393">
    <property type="protein sequence ID" value="QTX03053.1"/>
    <property type="molecule type" value="Genomic_DNA"/>
</dbReference>
<evidence type="ECO:0000256" key="1">
    <source>
        <dbReference type="ARBA" id="ARBA00004496"/>
    </source>
</evidence>
<evidence type="ECO:0000256" key="7">
    <source>
        <dbReference type="ARBA" id="ARBA00023134"/>
    </source>
</evidence>
<organism evidence="15 16">
    <name type="scientific">Loofah witches'-broom phytoplasma</name>
    <dbReference type="NCBI Taxonomy" id="35773"/>
    <lineage>
        <taxon>Bacteria</taxon>
        <taxon>Bacillati</taxon>
        <taxon>Mycoplasmatota</taxon>
        <taxon>Mollicutes</taxon>
        <taxon>Acholeplasmatales</taxon>
        <taxon>Acholeplasmataceae</taxon>
        <taxon>Candidatus Phytoplasma</taxon>
        <taxon>16SrVIII (Loofah witches'-broom group)</taxon>
    </lineage>
</organism>
<dbReference type="GO" id="GO:0048500">
    <property type="term" value="C:signal recognition particle"/>
    <property type="evidence" value="ECO:0007669"/>
    <property type="project" value="InterPro"/>
</dbReference>
<keyword evidence="3" id="KW-0963">Cytoplasm</keyword>
<evidence type="ECO:0000256" key="5">
    <source>
        <dbReference type="ARBA" id="ARBA00022801"/>
    </source>
</evidence>
<dbReference type="InterPro" id="IPR022941">
    <property type="entry name" value="SRP54"/>
</dbReference>
<accession>A0A975IM49</accession>
<dbReference type="KEGG" id="pluf:LFWB_4870"/>
<keyword evidence="4" id="KW-0547">Nucleotide-binding</keyword>
<dbReference type="InterPro" id="IPR027417">
    <property type="entry name" value="P-loop_NTPase"/>
</dbReference>
<dbReference type="Pfam" id="PF02881">
    <property type="entry name" value="SRP54_N"/>
    <property type="match status" value="1"/>
</dbReference>
<dbReference type="InterPro" id="IPR036891">
    <property type="entry name" value="Signal_recog_part_SRP54_M_sf"/>
</dbReference>
<dbReference type="AlphaFoldDB" id="A0A975IM49"/>
<dbReference type="Gene3D" id="3.40.50.300">
    <property type="entry name" value="P-loop containing nucleotide triphosphate hydrolases"/>
    <property type="match status" value="1"/>
</dbReference>
<dbReference type="Proteomes" id="UP000672038">
    <property type="component" value="Chromosome"/>
</dbReference>
<dbReference type="EC" id="3.6.5.4" evidence="10"/>
<dbReference type="SUPFAM" id="SSF47446">
    <property type="entry name" value="Signal peptide-binding domain"/>
    <property type="match status" value="1"/>
</dbReference>
<evidence type="ECO:0000256" key="4">
    <source>
        <dbReference type="ARBA" id="ARBA00022741"/>
    </source>
</evidence>
<dbReference type="GO" id="GO:0008312">
    <property type="term" value="F:7S RNA binding"/>
    <property type="evidence" value="ECO:0007669"/>
    <property type="project" value="InterPro"/>
</dbReference>
<dbReference type="Gene3D" id="1.10.260.30">
    <property type="entry name" value="Signal recognition particle, SRP54 subunit, M-domain"/>
    <property type="match status" value="1"/>
</dbReference>
<evidence type="ECO:0000256" key="9">
    <source>
        <dbReference type="ARBA" id="ARBA00023274"/>
    </source>
</evidence>
<dbReference type="PANTHER" id="PTHR11564">
    <property type="entry name" value="SIGNAL RECOGNITION PARTICLE 54K PROTEIN SRP54"/>
    <property type="match status" value="1"/>
</dbReference>
<reference evidence="15" key="1">
    <citation type="submission" date="2020-06" db="EMBL/GenBank/DDBJ databases">
        <title>Complete genome sequence of Candidatus Phytoplasma luffae NCHU2019.</title>
        <authorList>
            <person name="Cho S.-T."/>
            <person name="Tan C.-M."/>
            <person name="Li J.-R."/>
            <person name="Chien Y.-Y."/>
            <person name="Chiu Y.-C."/>
            <person name="Yang J.-Y."/>
            <person name="Kuo C.-H."/>
        </authorList>
    </citation>
    <scope>NUCLEOTIDE SEQUENCE</scope>
    <source>
        <strain evidence="15">NCHU2019</strain>
    </source>
</reference>
<dbReference type="SMART" id="SM00382">
    <property type="entry name" value="AAA"/>
    <property type="match status" value="1"/>
</dbReference>
<evidence type="ECO:0000256" key="11">
    <source>
        <dbReference type="ARBA" id="ARBA00048027"/>
    </source>
</evidence>
<evidence type="ECO:0000259" key="14">
    <source>
        <dbReference type="SMART" id="SM00963"/>
    </source>
</evidence>
<evidence type="ECO:0000256" key="6">
    <source>
        <dbReference type="ARBA" id="ARBA00022884"/>
    </source>
</evidence>
<evidence type="ECO:0000313" key="16">
    <source>
        <dbReference type="Proteomes" id="UP000672038"/>
    </source>
</evidence>
<dbReference type="SUPFAM" id="SSF52540">
    <property type="entry name" value="P-loop containing nucleoside triphosphate hydrolases"/>
    <property type="match status" value="1"/>
</dbReference>
<dbReference type="SMART" id="SM00963">
    <property type="entry name" value="SRP54_N"/>
    <property type="match status" value="1"/>
</dbReference>
<gene>
    <name evidence="15" type="primary">ffh</name>
    <name evidence="15" type="ORF">LFWB_4870</name>
</gene>
<dbReference type="SMART" id="SM00962">
    <property type="entry name" value="SRP54"/>
    <property type="match status" value="1"/>
</dbReference>
<proteinExistence type="inferred from homology"/>
<keyword evidence="8" id="KW-0733">Signal recognition particle</keyword>
<evidence type="ECO:0000256" key="2">
    <source>
        <dbReference type="ARBA" id="ARBA00005450"/>
    </source>
</evidence>
<dbReference type="SUPFAM" id="SSF47364">
    <property type="entry name" value="Domain of the SRP/SRP receptor G-proteins"/>
    <property type="match status" value="1"/>
</dbReference>
<dbReference type="InterPro" id="IPR013822">
    <property type="entry name" value="Signal_recog_particl_SRP54_hlx"/>
</dbReference>
<dbReference type="Gene3D" id="1.20.120.140">
    <property type="entry name" value="Signal recognition particle SRP54, nucleotide-binding domain"/>
    <property type="match status" value="1"/>
</dbReference>
<comment type="catalytic activity">
    <reaction evidence="11">
        <text>GTP + H2O = GDP + phosphate + H(+)</text>
        <dbReference type="Rhea" id="RHEA:19669"/>
        <dbReference type="ChEBI" id="CHEBI:15377"/>
        <dbReference type="ChEBI" id="CHEBI:15378"/>
        <dbReference type="ChEBI" id="CHEBI:37565"/>
        <dbReference type="ChEBI" id="CHEBI:43474"/>
        <dbReference type="ChEBI" id="CHEBI:58189"/>
        <dbReference type="EC" id="3.6.5.4"/>
    </reaction>
</comment>
<evidence type="ECO:0000313" key="15">
    <source>
        <dbReference type="EMBL" id="QTX03053.1"/>
    </source>
</evidence>
<dbReference type="PANTHER" id="PTHR11564:SF5">
    <property type="entry name" value="SIGNAL RECOGNITION PARTICLE SUBUNIT SRP54"/>
    <property type="match status" value="1"/>
</dbReference>
<comment type="subcellular location">
    <subcellularLocation>
        <location evidence="1">Cytoplasm</location>
    </subcellularLocation>
</comment>
<protein>
    <recommendedName>
        <fullName evidence="10">signal-recognition-particle GTPase</fullName>
        <ecNumber evidence="10">3.6.5.4</ecNumber>
    </recommendedName>
</protein>
<evidence type="ECO:0000256" key="10">
    <source>
        <dbReference type="ARBA" id="ARBA00035672"/>
    </source>
</evidence>
<dbReference type="GO" id="GO:0005525">
    <property type="term" value="F:GTP binding"/>
    <property type="evidence" value="ECO:0007669"/>
    <property type="project" value="UniProtKB-KW"/>
</dbReference>